<evidence type="ECO:0000313" key="6">
    <source>
        <dbReference type="Proteomes" id="UP001623232"/>
    </source>
</evidence>
<protein>
    <submittedName>
        <fullName evidence="5">Helix-turn-helix domain-containing protein</fullName>
    </submittedName>
</protein>
<organism evidence="5 6">
    <name type="scientific">Aliisedimentitalea scapharcae</name>
    <dbReference type="NCBI Taxonomy" id="1524259"/>
    <lineage>
        <taxon>Bacteria</taxon>
        <taxon>Pseudomonadati</taxon>
        <taxon>Pseudomonadota</taxon>
        <taxon>Alphaproteobacteria</taxon>
        <taxon>Rhodobacterales</taxon>
        <taxon>Roseobacteraceae</taxon>
        <taxon>Aliisedimentitalea</taxon>
    </lineage>
</organism>
<reference evidence="5 6" key="1">
    <citation type="submission" date="2023-04" db="EMBL/GenBank/DDBJ databases">
        <title>Complete genome sequence of Alisedimentitalea scapharcae.</title>
        <authorList>
            <person name="Rong J.-C."/>
            <person name="Yi M.-L."/>
            <person name="Zhao Q."/>
        </authorList>
    </citation>
    <scope>NUCLEOTIDE SEQUENCE [LARGE SCALE GENOMIC DNA]</scope>
    <source>
        <strain evidence="5 6">KCTC 42119</strain>
        <plasmid evidence="5 6">unnamed4</plasmid>
    </source>
</reference>
<proteinExistence type="predicted"/>
<keyword evidence="2" id="KW-0238">DNA-binding</keyword>
<name>A0ABZ2XYT1_9RHOB</name>
<dbReference type="PANTHER" id="PTHR33204">
    <property type="entry name" value="TRANSCRIPTIONAL REGULATOR, MARR FAMILY"/>
    <property type="match status" value="1"/>
</dbReference>
<geneLocation type="plasmid" evidence="5 6">
    <name>unnamed4</name>
</geneLocation>
<keyword evidence="5" id="KW-0614">Plasmid</keyword>
<gene>
    <name evidence="5" type="ORF">QEZ52_21030</name>
</gene>
<dbReference type="InterPro" id="IPR002577">
    <property type="entry name" value="HTH_HxlR"/>
</dbReference>
<dbReference type="Pfam" id="PF01638">
    <property type="entry name" value="HxlR"/>
    <property type="match status" value="1"/>
</dbReference>
<dbReference type="InterPro" id="IPR036390">
    <property type="entry name" value="WH_DNA-bd_sf"/>
</dbReference>
<dbReference type="InterPro" id="IPR036388">
    <property type="entry name" value="WH-like_DNA-bd_sf"/>
</dbReference>
<feature type="domain" description="HTH hxlR-type" evidence="4">
    <location>
        <begin position="24"/>
        <end position="119"/>
    </location>
</feature>
<evidence type="ECO:0000313" key="5">
    <source>
        <dbReference type="EMBL" id="WZK91270.1"/>
    </source>
</evidence>
<dbReference type="PANTHER" id="PTHR33204:SF18">
    <property type="entry name" value="TRANSCRIPTIONAL REGULATORY PROTEIN"/>
    <property type="match status" value="1"/>
</dbReference>
<keyword evidence="1" id="KW-0805">Transcription regulation</keyword>
<dbReference type="Proteomes" id="UP001623232">
    <property type="component" value="Plasmid unnamed4"/>
</dbReference>
<keyword evidence="3" id="KW-0804">Transcription</keyword>
<evidence type="ECO:0000256" key="3">
    <source>
        <dbReference type="ARBA" id="ARBA00023163"/>
    </source>
</evidence>
<evidence type="ECO:0000256" key="1">
    <source>
        <dbReference type="ARBA" id="ARBA00023015"/>
    </source>
</evidence>
<accession>A0ABZ2XYT1</accession>
<dbReference type="PROSITE" id="PS51118">
    <property type="entry name" value="HTH_HXLR"/>
    <property type="match status" value="1"/>
</dbReference>
<dbReference type="Gene3D" id="1.10.10.10">
    <property type="entry name" value="Winged helix-like DNA-binding domain superfamily/Winged helix DNA-binding domain"/>
    <property type="match status" value="1"/>
</dbReference>
<sequence length="119" mass="13222">MTPTGAADQTSEPCQIGDVFSDRCPSHVFLGKLSNKWALLTIDALGDGAMRTNVLRNRLSGISQKVLTGVLRDLEGLGLVSRKQVQIFPPHVEYTLTDRGASLRRVVAQLDRWVERNYQ</sequence>
<dbReference type="EMBL" id="CP123585">
    <property type="protein sequence ID" value="WZK91270.1"/>
    <property type="molecule type" value="Genomic_DNA"/>
</dbReference>
<keyword evidence="6" id="KW-1185">Reference proteome</keyword>
<dbReference type="SUPFAM" id="SSF46785">
    <property type="entry name" value="Winged helix' DNA-binding domain"/>
    <property type="match status" value="1"/>
</dbReference>
<dbReference type="RefSeq" id="WP_343211978.1">
    <property type="nucleotide sequence ID" value="NZ_CP123585.1"/>
</dbReference>
<evidence type="ECO:0000256" key="2">
    <source>
        <dbReference type="ARBA" id="ARBA00023125"/>
    </source>
</evidence>
<evidence type="ECO:0000259" key="4">
    <source>
        <dbReference type="PROSITE" id="PS51118"/>
    </source>
</evidence>